<sequence length="156" mass="17888">MPHISKRKLEDKYVKDLFLEIVSVFERAGRRGELRQVLSQLLTPTEKVMLAKRLAVISMLSQDIPIHDIALSLAMSPSTTDIMSLRFEVGSYDHVIKSGLKKTDIVDIINMIQTVGGIMPPRSGKGRWKSLDDSLRKERITSRIKKLEERKRRTMK</sequence>
<evidence type="ECO:0000313" key="1">
    <source>
        <dbReference type="EMBL" id="OHA95929.1"/>
    </source>
</evidence>
<comment type="caution">
    <text evidence="1">The sequence shown here is derived from an EMBL/GenBank/DDBJ whole genome shotgun (WGS) entry which is preliminary data.</text>
</comment>
<name>A0A1G2TGX1_9BACT</name>
<gene>
    <name evidence="1" type="ORF">A3C70_02895</name>
</gene>
<evidence type="ECO:0008006" key="3">
    <source>
        <dbReference type="Google" id="ProtNLM"/>
    </source>
</evidence>
<dbReference type="GO" id="GO:0043565">
    <property type="term" value="F:sequence-specific DNA binding"/>
    <property type="evidence" value="ECO:0007669"/>
    <property type="project" value="InterPro"/>
</dbReference>
<dbReference type="Proteomes" id="UP000178175">
    <property type="component" value="Unassembled WGS sequence"/>
</dbReference>
<proteinExistence type="predicted"/>
<protein>
    <recommendedName>
        <fullName evidence="3">HTH luxR-type domain-containing protein</fullName>
    </recommendedName>
</protein>
<dbReference type="EMBL" id="MHVR01000014">
    <property type="protein sequence ID" value="OHA95929.1"/>
    <property type="molecule type" value="Genomic_DNA"/>
</dbReference>
<dbReference type="InterPro" id="IPR038116">
    <property type="entry name" value="TrpR-like_sf"/>
</dbReference>
<dbReference type="AlphaFoldDB" id="A0A1G2TGX1"/>
<evidence type="ECO:0000313" key="2">
    <source>
        <dbReference type="Proteomes" id="UP000178175"/>
    </source>
</evidence>
<dbReference type="Gene3D" id="1.10.1270.10">
    <property type="entry name" value="TrpR-like"/>
    <property type="match status" value="1"/>
</dbReference>
<dbReference type="SUPFAM" id="SSF48295">
    <property type="entry name" value="TrpR-like"/>
    <property type="match status" value="1"/>
</dbReference>
<dbReference type="InterPro" id="IPR010921">
    <property type="entry name" value="Trp_repressor/repl_initiator"/>
</dbReference>
<accession>A0A1G2TGX1</accession>
<reference evidence="1 2" key="1">
    <citation type="journal article" date="2016" name="Nat. Commun.">
        <title>Thousands of microbial genomes shed light on interconnected biogeochemical processes in an aquifer system.</title>
        <authorList>
            <person name="Anantharaman K."/>
            <person name="Brown C.T."/>
            <person name="Hug L.A."/>
            <person name="Sharon I."/>
            <person name="Castelle C.J."/>
            <person name="Probst A.J."/>
            <person name="Thomas B.C."/>
            <person name="Singh A."/>
            <person name="Wilkins M.J."/>
            <person name="Karaoz U."/>
            <person name="Brodie E.L."/>
            <person name="Williams K.H."/>
            <person name="Hubbard S.S."/>
            <person name="Banfield J.F."/>
        </authorList>
    </citation>
    <scope>NUCLEOTIDE SEQUENCE [LARGE SCALE GENOMIC DNA]</scope>
</reference>
<organism evidence="1 2">
    <name type="scientific">Candidatus Zambryskibacteria bacterium RIFCSPHIGHO2_02_FULL_43_14</name>
    <dbReference type="NCBI Taxonomy" id="1802748"/>
    <lineage>
        <taxon>Bacteria</taxon>
        <taxon>Candidatus Zambryskiibacteriota</taxon>
    </lineage>
</organism>